<proteinExistence type="predicted"/>
<dbReference type="Proteomes" id="UP000305792">
    <property type="component" value="Unassembled WGS sequence"/>
</dbReference>
<gene>
    <name evidence="2" type="ORF">E9998_01140</name>
</gene>
<keyword evidence="3" id="KW-1185">Reference proteome</keyword>
<comment type="caution">
    <text evidence="2">The sequence shown here is derived from an EMBL/GenBank/DDBJ whole genome shotgun (WGS) entry which is preliminary data.</text>
</comment>
<evidence type="ECO:0000313" key="3">
    <source>
        <dbReference type="Proteomes" id="UP000305792"/>
    </source>
</evidence>
<evidence type="ECO:0000313" key="2">
    <source>
        <dbReference type="EMBL" id="THV32089.1"/>
    </source>
</evidence>
<reference evidence="2 3" key="1">
    <citation type="journal article" date="2018" name="Int. J. Syst. Evol. Microbiol.">
        <title>Glycomyces paridis sp. nov., isolated from the medicinal plant Paris polyphylla.</title>
        <authorList>
            <person name="Fang X.M."/>
            <person name="Bai J.L."/>
            <person name="Su J."/>
            <person name="Zhao L.L."/>
            <person name="Liu H.Y."/>
            <person name="Ma B.P."/>
            <person name="Zhang Y.Q."/>
            <person name="Yu L.Y."/>
        </authorList>
    </citation>
    <scope>NUCLEOTIDE SEQUENCE [LARGE SCALE GENOMIC DNA]</scope>
    <source>
        <strain evidence="2 3">CPCC 204357</strain>
    </source>
</reference>
<sequence>MRGLQERLHRIGIEEIGGGGGEGRAVVLAGVRAADRAAAGGVEHGADTPAPLGEDEAHKAALLDRQQLGSLRRFETRGAGGVSQRGPDHRDQARVERASEGGAPVFVHGPFDVAVDVDEAAGGEAVVARDHGAVRRARGIGGLVVEHHGQAEPGALVDGDPHEPEVLLGEVADATAQADAGAERDAGESGAGDLAQLGEDALVGEVVVPEHECVGSGRRAGHGSPKPRSPRN</sequence>
<feature type="region of interest" description="Disordered" evidence="1">
    <location>
        <begin position="71"/>
        <end position="100"/>
    </location>
</feature>
<accession>A0A4S8PV05</accession>
<organism evidence="2 3">
    <name type="scientific">Glycomyces paridis</name>
    <dbReference type="NCBI Taxonomy" id="2126555"/>
    <lineage>
        <taxon>Bacteria</taxon>
        <taxon>Bacillati</taxon>
        <taxon>Actinomycetota</taxon>
        <taxon>Actinomycetes</taxon>
        <taxon>Glycomycetales</taxon>
        <taxon>Glycomycetaceae</taxon>
        <taxon>Glycomyces</taxon>
    </lineage>
</organism>
<feature type="compositionally biased region" description="Basic and acidic residues" evidence="1">
    <location>
        <begin position="86"/>
        <end position="99"/>
    </location>
</feature>
<name>A0A4S8PV05_9ACTN</name>
<dbReference type="EMBL" id="STGX01000001">
    <property type="protein sequence ID" value="THV32089.1"/>
    <property type="molecule type" value="Genomic_DNA"/>
</dbReference>
<dbReference type="AlphaFoldDB" id="A0A4S8PV05"/>
<feature type="region of interest" description="Disordered" evidence="1">
    <location>
        <begin position="174"/>
        <end position="198"/>
    </location>
</feature>
<feature type="region of interest" description="Disordered" evidence="1">
    <location>
        <begin position="213"/>
        <end position="232"/>
    </location>
</feature>
<evidence type="ECO:0000256" key="1">
    <source>
        <dbReference type="SAM" id="MobiDB-lite"/>
    </source>
</evidence>
<protein>
    <submittedName>
        <fullName evidence="2">Uncharacterized protein</fullName>
    </submittedName>
</protein>